<reference evidence="1 2" key="1">
    <citation type="submission" date="2023-09" db="EMBL/GenBank/DDBJ databases">
        <authorList>
            <person name="Rey-Velasco X."/>
        </authorList>
    </citation>
    <scope>NUCLEOTIDE SEQUENCE [LARGE SCALE GENOMIC DNA]</scope>
    <source>
        <strain evidence="1 2">W332</strain>
    </source>
</reference>
<organism evidence="1 2">
    <name type="scientific">Microcosmobacter mediterraneus</name>
    <dbReference type="NCBI Taxonomy" id="3075607"/>
    <lineage>
        <taxon>Bacteria</taxon>
        <taxon>Pseudomonadati</taxon>
        <taxon>Bacteroidota</taxon>
        <taxon>Flavobacteriia</taxon>
        <taxon>Flavobacteriales</taxon>
        <taxon>Flavobacteriaceae</taxon>
        <taxon>Microcosmobacter</taxon>
    </lineage>
</organism>
<evidence type="ECO:0008006" key="3">
    <source>
        <dbReference type="Google" id="ProtNLM"/>
    </source>
</evidence>
<sequence>MKRLGSLLFLFMVLNSCQYFEKKKVYSQDIYEEELKTINWNDVDQYPAFENCESVTIKQDRKQCFETTLTQYINTYFSNQNIIVSHDINDTLYLKLEIDKAGTIDVYSIEADSLTRAHIPKLDSLVERNILALPKIYPAIKRGQEVNTEFLLPIVIKLD</sequence>
<comment type="caution">
    <text evidence="1">The sequence shown here is derived from an EMBL/GenBank/DDBJ whole genome shotgun (WGS) entry which is preliminary data.</text>
</comment>
<proteinExistence type="predicted"/>
<evidence type="ECO:0000313" key="1">
    <source>
        <dbReference type="EMBL" id="MDT0558960.1"/>
    </source>
</evidence>
<accession>A0ABU2YMB6</accession>
<protein>
    <recommendedName>
        <fullName evidence="3">TonB C-terminal domain-containing protein</fullName>
    </recommendedName>
</protein>
<dbReference type="Proteomes" id="UP001259492">
    <property type="component" value="Unassembled WGS sequence"/>
</dbReference>
<dbReference type="EMBL" id="JAVRIA010000005">
    <property type="protein sequence ID" value="MDT0558960.1"/>
    <property type="molecule type" value="Genomic_DNA"/>
</dbReference>
<name>A0ABU2YMB6_9FLAO</name>
<keyword evidence="2" id="KW-1185">Reference proteome</keyword>
<gene>
    <name evidence="1" type="ORF">RM697_09895</name>
</gene>
<dbReference type="RefSeq" id="WP_311427725.1">
    <property type="nucleotide sequence ID" value="NZ_JAVRIA010000005.1"/>
</dbReference>
<evidence type="ECO:0000313" key="2">
    <source>
        <dbReference type="Proteomes" id="UP001259492"/>
    </source>
</evidence>